<evidence type="ECO:0000313" key="4">
    <source>
        <dbReference type="Proteomes" id="UP000078406"/>
    </source>
</evidence>
<keyword evidence="5" id="KW-1185">Reference proteome</keyword>
<dbReference type="RefSeq" id="WP_054961174.1">
    <property type="nucleotide sequence ID" value="NZ_JBGOOF010000001.1"/>
</dbReference>
<dbReference type="EMBL" id="LLEI02000021">
    <property type="protein sequence ID" value="OAJ94763.1"/>
    <property type="molecule type" value="Genomic_DNA"/>
</dbReference>
<dbReference type="Proteomes" id="UP000078406">
    <property type="component" value="Unassembled WGS sequence"/>
</dbReference>
<evidence type="ECO:0000313" key="2">
    <source>
        <dbReference type="EMBL" id="MEZ8207157.1"/>
    </source>
</evidence>
<reference evidence="3 4" key="1">
    <citation type="journal article" date="2016" name="Syst. Appl. Microbiol.">
        <title>Vibrio bivalvicida sp. nov., a novel larval pathogen for bivalve molluscs reared in a hatchery.</title>
        <authorList>
            <person name="Dubert J."/>
            <person name="Romalde J.L."/>
            <person name="Prado S."/>
            <person name="Barja J.L."/>
        </authorList>
    </citation>
    <scope>NUCLEOTIDE SEQUENCE [LARGE SCALE GENOMIC DNA]</scope>
    <source>
        <strain evidence="3 4">605</strain>
    </source>
</reference>
<organism evidence="3 4">
    <name type="scientific">Vibrio bivalvicida</name>
    <dbReference type="NCBI Taxonomy" id="1276888"/>
    <lineage>
        <taxon>Bacteria</taxon>
        <taxon>Pseudomonadati</taxon>
        <taxon>Pseudomonadota</taxon>
        <taxon>Gammaproteobacteria</taxon>
        <taxon>Vibrionales</taxon>
        <taxon>Vibrionaceae</taxon>
        <taxon>Vibrio</taxon>
        <taxon>Vibrio oreintalis group</taxon>
    </lineage>
</organism>
<feature type="signal peptide" evidence="1">
    <location>
        <begin position="1"/>
        <end position="18"/>
    </location>
</feature>
<protein>
    <submittedName>
        <fullName evidence="3">Uncharacterized protein</fullName>
    </submittedName>
</protein>
<dbReference type="EMBL" id="JBGOOS010000001">
    <property type="protein sequence ID" value="MEZ8207157.1"/>
    <property type="molecule type" value="Genomic_DNA"/>
</dbReference>
<dbReference type="AlphaFoldDB" id="A0A177Y1M4"/>
<sequence length="152" mass="17413">MMRLGSFLLLLISNSLIASELDVAYEKLNDRTDSCLSLQKRSIQHVNDAWLSSLSDFELKVVLLELNRSALTRCVETEFKDYTYHLFQKSISSGDAKPLNVWFELNSRNQPEDYKSVANRFADEILTLSKSGTFNLPFDTKAYFDTIRASLN</sequence>
<evidence type="ECO:0000313" key="5">
    <source>
        <dbReference type="Proteomes" id="UP001569151"/>
    </source>
</evidence>
<proteinExistence type="predicted"/>
<evidence type="ECO:0000313" key="3">
    <source>
        <dbReference type="EMBL" id="OAJ94763.1"/>
    </source>
</evidence>
<reference evidence="2 5" key="2">
    <citation type="submission" date="2024-06" db="EMBL/GenBank/DDBJ databases">
        <authorList>
            <person name="Steensen K."/>
            <person name="Seneca J."/>
            <person name="Bartlau N."/>
            <person name="Yu A.X."/>
            <person name="Polz M.F."/>
        </authorList>
    </citation>
    <scope>NUCLEOTIDE SEQUENCE [LARGE SCALE GENOMIC DNA]</scope>
    <source>
        <strain evidence="2 5">1F146</strain>
    </source>
</reference>
<accession>A0A177Y1M4</accession>
<gene>
    <name evidence="2" type="ORF">ACED39_00015</name>
    <name evidence="3" type="ORF">APB76_05625</name>
</gene>
<keyword evidence="1" id="KW-0732">Signal</keyword>
<comment type="caution">
    <text evidence="3">The sequence shown here is derived from an EMBL/GenBank/DDBJ whole genome shotgun (WGS) entry which is preliminary data.</text>
</comment>
<feature type="chain" id="PRO_5008079345" evidence="1">
    <location>
        <begin position="19"/>
        <end position="152"/>
    </location>
</feature>
<dbReference type="Proteomes" id="UP001569151">
    <property type="component" value="Unassembled WGS sequence"/>
</dbReference>
<name>A0A177Y1M4_9VIBR</name>
<evidence type="ECO:0000256" key="1">
    <source>
        <dbReference type="SAM" id="SignalP"/>
    </source>
</evidence>